<dbReference type="AlphaFoldDB" id="A0A517QH35"/>
<dbReference type="EMBL" id="CP036267">
    <property type="protein sequence ID" value="QDT30907.1"/>
    <property type="molecule type" value="Genomic_DNA"/>
</dbReference>
<name>A0A517QH35_9PLAN</name>
<dbReference type="KEGG" id="tpol:Mal48_01360"/>
<evidence type="ECO:0000313" key="3">
    <source>
        <dbReference type="EMBL" id="QDT30952.1"/>
    </source>
</evidence>
<dbReference type="Proteomes" id="UP000315724">
    <property type="component" value="Chromosome"/>
</dbReference>
<evidence type="ECO:0000256" key="1">
    <source>
        <dbReference type="SAM" id="MobiDB-lite"/>
    </source>
</evidence>
<keyword evidence="4" id="KW-1185">Reference proteome</keyword>
<organism evidence="3 4">
    <name type="scientific">Thalassoglobus polymorphus</name>
    <dbReference type="NCBI Taxonomy" id="2527994"/>
    <lineage>
        <taxon>Bacteria</taxon>
        <taxon>Pseudomonadati</taxon>
        <taxon>Planctomycetota</taxon>
        <taxon>Planctomycetia</taxon>
        <taxon>Planctomycetales</taxon>
        <taxon>Planctomycetaceae</taxon>
        <taxon>Thalassoglobus</taxon>
    </lineage>
</organism>
<protein>
    <submittedName>
        <fullName evidence="3">Uncharacterized protein</fullName>
    </submittedName>
</protein>
<sequence>MSRHCSQELAADYSPQSYWDGIRLRRAKLRNPGGGSYCSDRETESLTGSRYGTTSALLTADPGEDLSTLSPEDSRARTSVLRVQEKGLPAHVRRYGSNMSESLKKLDLVLSSRKTRQTCELEDLPESSRDLTAWGMTAGGVFWEVGTSARVTKGTECGYLPTITVQDARNNGGPSQMRRNTKPLNAVVGGPVNPYWSEWLIGWPIGWTDLRPLGMDKFQSWRQQHLSCFLRDYSNDKKGKTCAIKQSGQSKPV</sequence>
<dbReference type="EMBL" id="CP036267">
    <property type="protein sequence ID" value="QDT30952.1"/>
    <property type="molecule type" value="Genomic_DNA"/>
</dbReference>
<evidence type="ECO:0000313" key="4">
    <source>
        <dbReference type="Proteomes" id="UP000315724"/>
    </source>
</evidence>
<feature type="region of interest" description="Disordered" evidence="1">
    <location>
        <begin position="55"/>
        <end position="74"/>
    </location>
</feature>
<gene>
    <name evidence="2" type="ORF">Mal48_01360</name>
    <name evidence="3" type="ORF">Mal48_01810</name>
</gene>
<proteinExistence type="predicted"/>
<reference evidence="3 4" key="1">
    <citation type="submission" date="2019-02" db="EMBL/GenBank/DDBJ databases">
        <title>Deep-cultivation of Planctomycetes and their phenomic and genomic characterization uncovers novel biology.</title>
        <authorList>
            <person name="Wiegand S."/>
            <person name="Jogler M."/>
            <person name="Boedeker C."/>
            <person name="Pinto D."/>
            <person name="Vollmers J."/>
            <person name="Rivas-Marin E."/>
            <person name="Kohn T."/>
            <person name="Peeters S.H."/>
            <person name="Heuer A."/>
            <person name="Rast P."/>
            <person name="Oberbeckmann S."/>
            <person name="Bunk B."/>
            <person name="Jeske O."/>
            <person name="Meyerdierks A."/>
            <person name="Storesund J.E."/>
            <person name="Kallscheuer N."/>
            <person name="Luecker S."/>
            <person name="Lage O.M."/>
            <person name="Pohl T."/>
            <person name="Merkel B.J."/>
            <person name="Hornburger P."/>
            <person name="Mueller R.-W."/>
            <person name="Bruemmer F."/>
            <person name="Labrenz M."/>
            <person name="Spormann A.M."/>
            <person name="Op den Camp H."/>
            <person name="Overmann J."/>
            <person name="Amann R."/>
            <person name="Jetten M.S.M."/>
            <person name="Mascher T."/>
            <person name="Medema M.H."/>
            <person name="Devos D.P."/>
            <person name="Kaster A.-K."/>
            <person name="Ovreas L."/>
            <person name="Rohde M."/>
            <person name="Galperin M.Y."/>
            <person name="Jogler C."/>
        </authorList>
    </citation>
    <scope>NUCLEOTIDE SEQUENCE [LARGE SCALE GENOMIC DNA]</scope>
    <source>
        <strain evidence="3 4">Mal48</strain>
    </source>
</reference>
<dbReference type="KEGG" id="tpol:Mal48_01810"/>
<evidence type="ECO:0000313" key="2">
    <source>
        <dbReference type="EMBL" id="QDT30907.1"/>
    </source>
</evidence>
<accession>A0A517QH35</accession>